<reference evidence="3" key="1">
    <citation type="submission" date="2016-11" db="EMBL/GenBank/DDBJ databases">
        <title>Trade-off between light-utilization and light-protection in marine flavobacteria.</title>
        <authorList>
            <person name="Kumagai Y."/>
            <person name="Yoshizawa S."/>
            <person name="Kogure K."/>
        </authorList>
    </citation>
    <scope>NUCLEOTIDE SEQUENCE [LARGE SCALE GENOMIC DNA]</scope>
    <source>
        <strain evidence="3">SG-18</strain>
    </source>
</reference>
<evidence type="ECO:0000313" key="3">
    <source>
        <dbReference type="Proteomes" id="UP000239366"/>
    </source>
</evidence>
<sequence>MKKYLLLLLGIAALQINAQTVEGKLTLNGKSKTTLELESNSAVELFKAFKEKKYQLRFVYEADNVEGLYAKNKEKMVIFFNVVTTVKRDGKLVKNVIRKQPIPYFPGDMFLPAEAFDFVSVLSMVSQNEKDTNSFLPAFNEQLDGMEGEKEMQILKEGMPGYMQPGSYTIELSMQPVGYKGRINPVVFNFILRKRPGRAKY</sequence>
<feature type="chain" id="PRO_5015398983" description="DUF4390 domain-containing protein" evidence="1">
    <location>
        <begin position="19"/>
        <end position="201"/>
    </location>
</feature>
<evidence type="ECO:0000256" key="1">
    <source>
        <dbReference type="SAM" id="SignalP"/>
    </source>
</evidence>
<evidence type="ECO:0008006" key="4">
    <source>
        <dbReference type="Google" id="ProtNLM"/>
    </source>
</evidence>
<dbReference type="EMBL" id="MQVX01000001">
    <property type="protein sequence ID" value="PQJ14735.1"/>
    <property type="molecule type" value="Genomic_DNA"/>
</dbReference>
<evidence type="ECO:0000313" key="2">
    <source>
        <dbReference type="EMBL" id="PQJ14735.1"/>
    </source>
</evidence>
<organism evidence="2 3">
    <name type="scientific">Aureicoccus marinus</name>
    <dbReference type="NCBI Taxonomy" id="754435"/>
    <lineage>
        <taxon>Bacteria</taxon>
        <taxon>Pseudomonadati</taxon>
        <taxon>Bacteroidota</taxon>
        <taxon>Flavobacteriia</taxon>
        <taxon>Flavobacteriales</taxon>
        <taxon>Flavobacteriaceae</taxon>
        <taxon>Aureicoccus</taxon>
    </lineage>
</organism>
<proteinExistence type="predicted"/>
<feature type="signal peptide" evidence="1">
    <location>
        <begin position="1"/>
        <end position="18"/>
    </location>
</feature>
<dbReference type="Proteomes" id="UP000239366">
    <property type="component" value="Unassembled WGS sequence"/>
</dbReference>
<keyword evidence="3" id="KW-1185">Reference proteome</keyword>
<keyword evidence="1" id="KW-0732">Signal</keyword>
<dbReference type="RefSeq" id="WP_105000369.1">
    <property type="nucleotide sequence ID" value="NZ_MQVX01000001.1"/>
</dbReference>
<protein>
    <recommendedName>
        <fullName evidence="4">DUF4390 domain-containing protein</fullName>
    </recommendedName>
</protein>
<dbReference type="AlphaFoldDB" id="A0A2S7T5H2"/>
<comment type="caution">
    <text evidence="2">The sequence shown here is derived from an EMBL/GenBank/DDBJ whole genome shotgun (WGS) entry which is preliminary data.</text>
</comment>
<name>A0A2S7T5H2_9FLAO</name>
<dbReference type="OrthoDB" id="824329at2"/>
<accession>A0A2S7T5H2</accession>
<gene>
    <name evidence="2" type="ORF">BST99_02330</name>
</gene>